<dbReference type="OrthoDB" id="2013972at2759"/>
<sequence length="151" mass="17169">MAQLFPYCKVTGIDFALPNEHDQFNGIPNLQFMHGDIRLPLAFADHTFDLIYQRDVASMLPSSCWPQLISEWKRILKPGGYLQLTEYDPFFKNPGPVLSLINEWCKLAALTLGVDPYGIDKLPHLLRSVGFECQVHSIDIPIGEWPKDPSK</sequence>
<reference evidence="2" key="1">
    <citation type="submission" date="2020-01" db="EMBL/GenBank/DDBJ databases">
        <title>Genome Sequencing of Three Apophysomyces-Like Fungal Strains Confirms a Novel Fungal Genus in the Mucoromycota with divergent Burkholderia-like Endosymbiotic Bacteria.</title>
        <authorList>
            <person name="Stajich J.E."/>
            <person name="Macias A.M."/>
            <person name="Carter-House D."/>
            <person name="Lovett B."/>
            <person name="Kasson L.R."/>
            <person name="Berry K."/>
            <person name="Grigoriev I."/>
            <person name="Chang Y."/>
            <person name="Spatafora J."/>
            <person name="Kasson M.T."/>
        </authorList>
    </citation>
    <scope>NUCLEOTIDE SEQUENCE</scope>
    <source>
        <strain evidence="2">NRRL A-21654</strain>
    </source>
</reference>
<evidence type="ECO:0000259" key="1">
    <source>
        <dbReference type="Pfam" id="PF08241"/>
    </source>
</evidence>
<accession>A0A8H7BHJ2</accession>
<protein>
    <recommendedName>
        <fullName evidence="1">Methyltransferase type 11 domain-containing protein</fullName>
    </recommendedName>
</protein>
<dbReference type="Proteomes" id="UP000605846">
    <property type="component" value="Unassembled WGS sequence"/>
</dbReference>
<evidence type="ECO:0000313" key="3">
    <source>
        <dbReference type="Proteomes" id="UP000605846"/>
    </source>
</evidence>
<evidence type="ECO:0000313" key="2">
    <source>
        <dbReference type="EMBL" id="KAF7722459.1"/>
    </source>
</evidence>
<dbReference type="EMBL" id="JABAYA010000194">
    <property type="protein sequence ID" value="KAF7722459.1"/>
    <property type="molecule type" value="Genomic_DNA"/>
</dbReference>
<comment type="caution">
    <text evidence="2">The sequence shown here is derived from an EMBL/GenBank/DDBJ whole genome shotgun (WGS) entry which is preliminary data.</text>
</comment>
<organism evidence="2 3">
    <name type="scientific">Apophysomyces ossiformis</name>
    <dbReference type="NCBI Taxonomy" id="679940"/>
    <lineage>
        <taxon>Eukaryota</taxon>
        <taxon>Fungi</taxon>
        <taxon>Fungi incertae sedis</taxon>
        <taxon>Mucoromycota</taxon>
        <taxon>Mucoromycotina</taxon>
        <taxon>Mucoromycetes</taxon>
        <taxon>Mucorales</taxon>
        <taxon>Mucorineae</taxon>
        <taxon>Mucoraceae</taxon>
        <taxon>Apophysomyces</taxon>
    </lineage>
</organism>
<dbReference type="AlphaFoldDB" id="A0A8H7BHJ2"/>
<keyword evidence="3" id="KW-1185">Reference proteome</keyword>
<feature type="domain" description="Methyltransferase type 11" evidence="1">
    <location>
        <begin position="5"/>
        <end position="82"/>
    </location>
</feature>
<gene>
    <name evidence="2" type="ORF">EC973_003124</name>
</gene>
<dbReference type="Gene3D" id="3.40.50.150">
    <property type="entry name" value="Vaccinia Virus protein VP39"/>
    <property type="match status" value="1"/>
</dbReference>
<dbReference type="Pfam" id="PF08241">
    <property type="entry name" value="Methyltransf_11"/>
    <property type="match status" value="1"/>
</dbReference>
<name>A0A8H7BHJ2_9FUNG</name>
<dbReference type="InterPro" id="IPR013216">
    <property type="entry name" value="Methyltransf_11"/>
</dbReference>
<dbReference type="CDD" id="cd02440">
    <property type="entry name" value="AdoMet_MTases"/>
    <property type="match status" value="1"/>
</dbReference>
<proteinExistence type="predicted"/>
<dbReference type="SUPFAM" id="SSF53335">
    <property type="entry name" value="S-adenosyl-L-methionine-dependent methyltransferases"/>
    <property type="match status" value="1"/>
</dbReference>
<dbReference type="InterPro" id="IPR029063">
    <property type="entry name" value="SAM-dependent_MTases_sf"/>
</dbReference>
<dbReference type="GO" id="GO:0008757">
    <property type="term" value="F:S-adenosylmethionine-dependent methyltransferase activity"/>
    <property type="evidence" value="ECO:0007669"/>
    <property type="project" value="InterPro"/>
</dbReference>